<sequence length="289" mass="31161">MAQLARSVKVQFFSLDRAPNPSPNVDWAKKLTKQSKKQAAISHKYNGGEVHGLIENLSSTPGVSFAVDRATTPRQRDTASGKRTSLRVSPNHEPIEETYVRFFDDNVIGLIQTSTSAPHPAAIALWLNETFPEKNDDRWFINPLIASDTIHRIQNAKEIRKTEFTVPVSDLPTTGFLSTLVGGARGLDPQVKISLTISAGYGQNRAHAQADAATAANEIIADLGRYSAAKVGVVDPGQTASELVNVLADRLSYSAAVPINGRTLSSTSAYAEIEATYDAHKKSIIAAVP</sequence>
<dbReference type="EMBL" id="VIGW01000009">
    <property type="protein sequence ID" value="TWS18423.1"/>
    <property type="molecule type" value="Genomic_DNA"/>
</dbReference>
<gene>
    <name evidence="2" type="ORF">FK529_15085</name>
</gene>
<protein>
    <submittedName>
        <fullName evidence="2">Uncharacterized protein</fullName>
    </submittedName>
</protein>
<evidence type="ECO:0000313" key="2">
    <source>
        <dbReference type="EMBL" id="TWS18423.1"/>
    </source>
</evidence>
<dbReference type="Proteomes" id="UP000317291">
    <property type="component" value="Unassembled WGS sequence"/>
</dbReference>
<keyword evidence="3" id="KW-1185">Reference proteome</keyword>
<feature type="region of interest" description="Disordered" evidence="1">
    <location>
        <begin position="68"/>
        <end position="88"/>
    </location>
</feature>
<dbReference type="AlphaFoldDB" id="A0A5C5R7X6"/>
<proteinExistence type="predicted"/>
<name>A0A5C5R7X6_9ACTN</name>
<organism evidence="2 3">
    <name type="scientific">Tsukamurella asaccharolytica</name>
    <dbReference type="NCBI Taxonomy" id="2592067"/>
    <lineage>
        <taxon>Bacteria</taxon>
        <taxon>Bacillati</taxon>
        <taxon>Actinomycetota</taxon>
        <taxon>Actinomycetes</taxon>
        <taxon>Mycobacteriales</taxon>
        <taxon>Tsukamurellaceae</taxon>
        <taxon>Tsukamurella</taxon>
    </lineage>
</organism>
<dbReference type="OrthoDB" id="4963678at2"/>
<dbReference type="RefSeq" id="WP_141660871.1">
    <property type="nucleotide sequence ID" value="NZ_VIGW01000009.1"/>
</dbReference>
<accession>A0A5C5R7X6</accession>
<comment type="caution">
    <text evidence="2">The sequence shown here is derived from an EMBL/GenBank/DDBJ whole genome shotgun (WGS) entry which is preliminary data.</text>
</comment>
<reference evidence="2 3" key="1">
    <citation type="submission" date="2019-06" db="EMBL/GenBank/DDBJ databases">
        <title>Tsukamurella conjunctivitidis sp. nov., Tsukamurella assacharolytica sp. nov. and Tsukamurella sputae sp. nov. isolated from patients with conjunctivitis, bacteraemia (lymphoma) and respiratory infection (sputum) in Hong Kong.</title>
        <authorList>
            <person name="Teng J.L.L."/>
            <person name="Lee H.H."/>
            <person name="Fong J.Y.H."/>
            <person name="Fok K.M.N."/>
            <person name="Lau S.K.P."/>
            <person name="Woo P.C.Y."/>
        </authorList>
    </citation>
    <scope>NUCLEOTIDE SEQUENCE [LARGE SCALE GENOMIC DNA]</scope>
    <source>
        <strain evidence="2 3">HKU71</strain>
    </source>
</reference>
<evidence type="ECO:0000256" key="1">
    <source>
        <dbReference type="SAM" id="MobiDB-lite"/>
    </source>
</evidence>
<evidence type="ECO:0000313" key="3">
    <source>
        <dbReference type="Proteomes" id="UP000317291"/>
    </source>
</evidence>